<dbReference type="Pfam" id="PF02797">
    <property type="entry name" value="Chal_sti_synt_C"/>
    <property type="match status" value="1"/>
</dbReference>
<dbReference type="InterPro" id="IPR012328">
    <property type="entry name" value="Chalcone/stilbene_synt_C"/>
</dbReference>
<evidence type="ECO:0000259" key="6">
    <source>
        <dbReference type="Pfam" id="PF00195"/>
    </source>
</evidence>
<feature type="domain" description="Chalcone/stilbene synthase N-terminal" evidence="6">
    <location>
        <begin position="3"/>
        <end position="200"/>
    </location>
</feature>
<reference evidence="8 9" key="1">
    <citation type="submission" date="2016-01" db="EMBL/GenBank/DDBJ databases">
        <title>Genome sequence of Oerskovia enterophila VJag, an agar and cellulose degrading bacterium.</title>
        <authorList>
            <person name="Poehlein A."/>
            <person name="Jag V."/>
            <person name="Bengelsdorf F."/>
            <person name="Duerre P."/>
            <person name="Daniel R."/>
        </authorList>
    </citation>
    <scope>NUCLEOTIDE SEQUENCE [LARGE SCALE GENOMIC DNA]</scope>
    <source>
        <strain evidence="8 9">VJag</strain>
    </source>
</reference>
<dbReference type="EMBL" id="LRIE01000052">
    <property type="protein sequence ID" value="KZM36422.1"/>
    <property type="molecule type" value="Genomic_DNA"/>
</dbReference>
<dbReference type="EC" id="2.3.1.-" evidence="8"/>
<dbReference type="OrthoDB" id="9786288at2"/>
<evidence type="ECO:0000256" key="3">
    <source>
        <dbReference type="ARBA" id="ARBA00023315"/>
    </source>
</evidence>
<feature type="domain" description="Chalcone/stilbene synthase C-terminal" evidence="7">
    <location>
        <begin position="244"/>
        <end position="385"/>
    </location>
</feature>
<proteinExistence type="inferred from homology"/>
<sequence>MSRLLAVGPALPGTAHPQSEITDTIGPLLTRSPQTRAVLARLHAASGVRTRHTALALDEYAGLTSFGAANDHFIRVGTDLAEEACRTALDAAGIDPGEVDFLLFTSVTGIAAPSIDAQLVTRLGLRTDVKRLPSFGLGCVAGAAGIARVHDYLAGHPQDVALLVSVELCSLTLQHGDDSMANLVSTGLFGDGAAAVVMVGDAHPAGRPPTLPDGATRDPGAGGTRAERASAARTPPRGVEVVDTRSRLYPETADHLGWTIRDSGFGIVLSAGLPEVIAAHLAGDVKSLLVEHDLTTEDVGTWVVHAGGPRILDVVRDSLGLDEADLRHSRESLAAVGNLSSSSVLHVLAATLDAQRDDAPGEGAGQHGVLMAFGPGVSAELVLLRRSASPLEG</sequence>
<organism evidence="8 9">
    <name type="scientific">Oerskovia enterophila</name>
    <dbReference type="NCBI Taxonomy" id="43678"/>
    <lineage>
        <taxon>Bacteria</taxon>
        <taxon>Bacillati</taxon>
        <taxon>Actinomycetota</taxon>
        <taxon>Actinomycetes</taxon>
        <taxon>Micrococcales</taxon>
        <taxon>Cellulomonadaceae</taxon>
        <taxon>Oerskovia</taxon>
    </lineage>
</organism>
<evidence type="ECO:0000313" key="9">
    <source>
        <dbReference type="Proteomes" id="UP000076447"/>
    </source>
</evidence>
<dbReference type="Proteomes" id="UP000076447">
    <property type="component" value="Unassembled WGS sequence"/>
</dbReference>
<keyword evidence="3 8" id="KW-0012">Acyltransferase</keyword>
<dbReference type="CDD" id="cd00831">
    <property type="entry name" value="CHS_like"/>
    <property type="match status" value="1"/>
</dbReference>
<accession>A0A163SH72</accession>
<dbReference type="GO" id="GO:0030639">
    <property type="term" value="P:polyketide biosynthetic process"/>
    <property type="evidence" value="ECO:0007669"/>
    <property type="project" value="TreeGrafter"/>
</dbReference>
<dbReference type="Pfam" id="PF00195">
    <property type="entry name" value="Chal_sti_synt_N"/>
    <property type="match status" value="1"/>
</dbReference>
<dbReference type="InterPro" id="IPR016039">
    <property type="entry name" value="Thiolase-like"/>
</dbReference>
<evidence type="ECO:0000256" key="1">
    <source>
        <dbReference type="ARBA" id="ARBA00005531"/>
    </source>
</evidence>
<dbReference type="PATRIC" id="fig|43678.3.peg.930"/>
<keyword evidence="2 8" id="KW-0808">Transferase</keyword>
<dbReference type="PANTHER" id="PTHR11877:SF99">
    <property type="entry name" value="1,3,6,8-TETRAHYDROXYNAPHTHALENE SYNTHASE"/>
    <property type="match status" value="1"/>
</dbReference>
<dbReference type="RefSeq" id="WP_068707349.1">
    <property type="nucleotide sequence ID" value="NZ_LRIE01000052.1"/>
</dbReference>
<evidence type="ECO:0000313" key="8">
    <source>
        <dbReference type="EMBL" id="KZM36422.1"/>
    </source>
</evidence>
<feature type="active site" description="Acyl-thioester intermediate" evidence="4">
    <location>
        <position position="139"/>
    </location>
</feature>
<dbReference type="PIRSF" id="PIRSF000451">
    <property type="entry name" value="PKS_III"/>
    <property type="match status" value="1"/>
</dbReference>
<dbReference type="InterPro" id="IPR001099">
    <property type="entry name" value="Chalcone/stilbene_synt_N"/>
</dbReference>
<comment type="caution">
    <text evidence="8">The sequence shown here is derived from an EMBL/GenBank/DDBJ whole genome shotgun (WGS) entry which is preliminary data.</text>
</comment>
<dbReference type="GO" id="GO:0016747">
    <property type="term" value="F:acyltransferase activity, transferring groups other than amino-acyl groups"/>
    <property type="evidence" value="ECO:0007669"/>
    <property type="project" value="InterPro"/>
</dbReference>
<evidence type="ECO:0000259" key="7">
    <source>
        <dbReference type="Pfam" id="PF02797"/>
    </source>
</evidence>
<evidence type="ECO:0000256" key="5">
    <source>
        <dbReference type="SAM" id="MobiDB-lite"/>
    </source>
</evidence>
<dbReference type="AlphaFoldDB" id="A0A163SH72"/>
<gene>
    <name evidence="8" type="ORF">OJAG_08890</name>
</gene>
<protein>
    <submittedName>
        <fullName evidence="8">Alpha-pyrone synthesis polyketide synthase-like Pks11</fullName>
        <ecNumber evidence="8">2.3.1.-</ecNumber>
    </submittedName>
</protein>
<dbReference type="Gene3D" id="3.40.47.10">
    <property type="match status" value="2"/>
</dbReference>
<dbReference type="SUPFAM" id="SSF53901">
    <property type="entry name" value="Thiolase-like"/>
    <property type="match status" value="2"/>
</dbReference>
<dbReference type="InterPro" id="IPR011141">
    <property type="entry name" value="Polyketide_synthase_type-III"/>
</dbReference>
<feature type="region of interest" description="Disordered" evidence="5">
    <location>
        <begin position="203"/>
        <end position="237"/>
    </location>
</feature>
<name>A0A163SH72_9CELL</name>
<evidence type="ECO:0000256" key="2">
    <source>
        <dbReference type="ARBA" id="ARBA00022679"/>
    </source>
</evidence>
<evidence type="ECO:0000256" key="4">
    <source>
        <dbReference type="PIRSR" id="PIRSR000451-1"/>
    </source>
</evidence>
<dbReference type="PANTHER" id="PTHR11877">
    <property type="entry name" value="HYDROXYMETHYLGLUTARYL-COA SYNTHASE"/>
    <property type="match status" value="1"/>
</dbReference>
<dbReference type="STRING" id="43678.OJAG_08890"/>
<comment type="similarity">
    <text evidence="1">Belongs to the thiolase-like superfamily. Chalcone/stilbene synthases family.</text>
</comment>